<dbReference type="Proteomes" id="UP000483820">
    <property type="component" value="Chromosome IV"/>
</dbReference>
<name>A0A6A5GQ99_CAERE</name>
<organism evidence="2 3">
    <name type="scientific">Caenorhabditis remanei</name>
    <name type="common">Caenorhabditis vulgaris</name>
    <dbReference type="NCBI Taxonomy" id="31234"/>
    <lineage>
        <taxon>Eukaryota</taxon>
        <taxon>Metazoa</taxon>
        <taxon>Ecdysozoa</taxon>
        <taxon>Nematoda</taxon>
        <taxon>Chromadorea</taxon>
        <taxon>Rhabditida</taxon>
        <taxon>Rhabditina</taxon>
        <taxon>Rhabditomorpha</taxon>
        <taxon>Rhabditoidea</taxon>
        <taxon>Rhabditidae</taxon>
        <taxon>Peloderinae</taxon>
        <taxon>Caenorhabditis</taxon>
    </lineage>
</organism>
<proteinExistence type="predicted"/>
<accession>A0A6A5GQ99</accession>
<dbReference type="GeneID" id="9810591"/>
<protein>
    <submittedName>
        <fullName evidence="2">Uncharacterized protein</fullName>
    </submittedName>
</protein>
<feature type="coiled-coil region" evidence="1">
    <location>
        <begin position="101"/>
        <end position="128"/>
    </location>
</feature>
<dbReference type="CTD" id="9810591"/>
<dbReference type="KEGG" id="crq:GCK72_013822"/>
<comment type="caution">
    <text evidence="2">The sequence shown here is derived from an EMBL/GenBank/DDBJ whole genome shotgun (WGS) entry which is preliminary data.</text>
</comment>
<reference evidence="2 3" key="1">
    <citation type="submission" date="2019-12" db="EMBL/GenBank/DDBJ databases">
        <title>Chromosome-level assembly of the Caenorhabditis remanei genome.</title>
        <authorList>
            <person name="Teterina A.A."/>
            <person name="Willis J.H."/>
            <person name="Phillips P.C."/>
        </authorList>
    </citation>
    <scope>NUCLEOTIDE SEQUENCE [LARGE SCALE GENOMIC DNA]</scope>
    <source>
        <strain evidence="2 3">PX506</strain>
        <tissue evidence="2">Whole organism</tissue>
    </source>
</reference>
<evidence type="ECO:0000313" key="3">
    <source>
        <dbReference type="Proteomes" id="UP000483820"/>
    </source>
</evidence>
<keyword evidence="1" id="KW-0175">Coiled coil</keyword>
<gene>
    <name evidence="2" type="ORF">GCK72_013822</name>
</gene>
<evidence type="ECO:0000256" key="1">
    <source>
        <dbReference type="SAM" id="Coils"/>
    </source>
</evidence>
<sequence length="188" mass="21875">MRTTIFPTHPSIWNPTTRQSRVEIVDRRNPQITTNLLTIKRSPKDQMIQKMVEIGGDSVLLEDRNGQCLLYKIRRMAKPQWTIVSKEPCLSINVTSQYVCLERHKNTVENRDRRLKGALEENQRYESNFFKVKKKHEDEGDVDSVASQKVNEGPKIEDFVHIRDVGQGTYGLVGEYRSKRTGHRVLRP</sequence>
<dbReference type="RefSeq" id="XP_053584779.1">
    <property type="nucleotide sequence ID" value="XM_053730007.1"/>
</dbReference>
<dbReference type="EMBL" id="WUAV01000004">
    <property type="protein sequence ID" value="KAF1757367.1"/>
    <property type="molecule type" value="Genomic_DNA"/>
</dbReference>
<dbReference type="AlphaFoldDB" id="A0A6A5GQ99"/>
<evidence type="ECO:0000313" key="2">
    <source>
        <dbReference type="EMBL" id="KAF1757367.1"/>
    </source>
</evidence>